<dbReference type="EMBL" id="CAJVPT010055963">
    <property type="protein sequence ID" value="CAG8756050.1"/>
    <property type="molecule type" value="Genomic_DNA"/>
</dbReference>
<name>A0ACA9QP58_9GLOM</name>
<feature type="non-terminal residue" evidence="1">
    <location>
        <position position="1"/>
    </location>
</feature>
<evidence type="ECO:0000313" key="2">
    <source>
        <dbReference type="Proteomes" id="UP000789525"/>
    </source>
</evidence>
<protein>
    <submittedName>
        <fullName evidence="1">2784_t:CDS:1</fullName>
    </submittedName>
</protein>
<organism evidence="1 2">
    <name type="scientific">Acaulospora colombiana</name>
    <dbReference type="NCBI Taxonomy" id="27376"/>
    <lineage>
        <taxon>Eukaryota</taxon>
        <taxon>Fungi</taxon>
        <taxon>Fungi incertae sedis</taxon>
        <taxon>Mucoromycota</taxon>
        <taxon>Glomeromycotina</taxon>
        <taxon>Glomeromycetes</taxon>
        <taxon>Diversisporales</taxon>
        <taxon>Acaulosporaceae</taxon>
        <taxon>Acaulospora</taxon>
    </lineage>
</organism>
<sequence>TVILIWNKEMVDQFSNADLRHSEAPISVSASFEKDETRAESVTDALEKAPKGDRLSILQEYLLGSAKVDSNLLGKCKNRSKQRQKSLLTLYSDSRMHIKAVQWFGIESEEARCMAHK</sequence>
<accession>A0ACA9QP58</accession>
<proteinExistence type="predicted"/>
<dbReference type="Proteomes" id="UP000789525">
    <property type="component" value="Unassembled WGS sequence"/>
</dbReference>
<comment type="caution">
    <text evidence="1">The sequence shown here is derived from an EMBL/GenBank/DDBJ whole genome shotgun (WGS) entry which is preliminary data.</text>
</comment>
<gene>
    <name evidence="1" type="ORF">ACOLOM_LOCUS12958</name>
</gene>
<evidence type="ECO:0000313" key="1">
    <source>
        <dbReference type="EMBL" id="CAG8756050.1"/>
    </source>
</evidence>
<keyword evidence="2" id="KW-1185">Reference proteome</keyword>
<reference evidence="1" key="1">
    <citation type="submission" date="2021-06" db="EMBL/GenBank/DDBJ databases">
        <authorList>
            <person name="Kallberg Y."/>
            <person name="Tangrot J."/>
            <person name="Rosling A."/>
        </authorList>
    </citation>
    <scope>NUCLEOTIDE SEQUENCE</scope>
    <source>
        <strain evidence="1">CL356</strain>
    </source>
</reference>